<organism evidence="13 15">
    <name type="scientific">Anaeramoeba flamelloides</name>
    <dbReference type="NCBI Taxonomy" id="1746091"/>
    <lineage>
        <taxon>Eukaryota</taxon>
        <taxon>Metamonada</taxon>
        <taxon>Anaeramoebidae</taxon>
        <taxon>Anaeramoeba</taxon>
    </lineage>
</organism>
<comment type="caution">
    <text evidence="13">The sequence shown here is derived from an EMBL/GenBank/DDBJ whole genome shotgun (WGS) entry which is preliminary data.</text>
</comment>
<dbReference type="Proteomes" id="UP001150062">
    <property type="component" value="Unassembled WGS sequence"/>
</dbReference>
<reference evidence="13" key="2">
    <citation type="submission" date="2022-08" db="EMBL/GenBank/DDBJ databases">
        <title>Novel sulphate-reducing endosymbionts in the free-living metamonad Anaeramoeba.</title>
        <authorList>
            <person name="Jerlstrom-Hultqvist J."/>
            <person name="Cepicka I."/>
            <person name="Gallot-Lavallee L."/>
            <person name="Salas-Leiva D."/>
            <person name="Curtis B.A."/>
            <person name="Zahonova K."/>
            <person name="Pipaliya S."/>
            <person name="Dacks J."/>
            <person name="Roger A.J."/>
        </authorList>
    </citation>
    <scope>NUCLEOTIDE SEQUENCE</scope>
    <source>
        <strain evidence="13">Busselton2</strain>
    </source>
</reference>
<dbReference type="PANTHER" id="PTHR13131">
    <property type="entry name" value="CYSTINOSIN"/>
    <property type="match status" value="1"/>
</dbReference>
<evidence type="ECO:0000256" key="12">
    <source>
        <dbReference type="SAM" id="Phobius"/>
    </source>
</evidence>
<protein>
    <submittedName>
        <fullName evidence="13">Cystinosin</fullName>
    </submittedName>
</protein>
<evidence type="ECO:0000313" key="13">
    <source>
        <dbReference type="EMBL" id="KAJ3434399.1"/>
    </source>
</evidence>
<keyword evidence="5" id="KW-0677">Repeat</keyword>
<keyword evidence="6" id="KW-0769">Symport</keyword>
<sequence length="322" mass="37195">MVSHAEQTVSLIIGFMYTIAWSLSFYPQAIENWQRKRVDGLSFEFLGFNLTGFSCYTVFNCVLFWSKFVQKEYFEEHPGSPSPVRVNDVVFAIHALILTLIQIIQCIIYPKGKQTWHWFAKAITAVMWVSIGIAIMVASSAKAVTWLDFLNFLGLVKLVLTIFKYIPQAWMNYKRKSTIGWSIENIILDFTGGTLSILQMIMDSWAKHDWSLFELGNIPKVALGILSISFDILFMIQHYCLYTTRCEDRVITLWGIITGKYKSNKQEMRESDNEKVKVNKEKQYLLNSETVGNYDYNKIRSSSESESDLSEDLESITDHKKN</sequence>
<dbReference type="Proteomes" id="UP001146793">
    <property type="component" value="Unassembled WGS sequence"/>
</dbReference>
<name>A0AAV7YY28_9EUKA</name>
<dbReference type="InterPro" id="IPR005282">
    <property type="entry name" value="LC_transporter"/>
</dbReference>
<evidence type="ECO:0000256" key="5">
    <source>
        <dbReference type="ARBA" id="ARBA00022737"/>
    </source>
</evidence>
<dbReference type="Gene3D" id="1.20.1280.290">
    <property type="match status" value="2"/>
</dbReference>
<evidence type="ECO:0000256" key="8">
    <source>
        <dbReference type="ARBA" id="ARBA00023136"/>
    </source>
</evidence>
<feature type="transmembrane region" description="Helical" evidence="12">
    <location>
        <begin position="6"/>
        <end position="26"/>
    </location>
</feature>
<feature type="transmembrane region" description="Helical" evidence="12">
    <location>
        <begin position="118"/>
        <end position="138"/>
    </location>
</feature>
<keyword evidence="7 12" id="KW-1133">Transmembrane helix</keyword>
<dbReference type="EMBL" id="JANTQA010000044">
    <property type="protein sequence ID" value="KAJ3434399.1"/>
    <property type="molecule type" value="Genomic_DNA"/>
</dbReference>
<dbReference type="NCBIfam" id="TIGR00951">
    <property type="entry name" value="2A43"/>
    <property type="match status" value="1"/>
</dbReference>
<evidence type="ECO:0000256" key="3">
    <source>
        <dbReference type="ARBA" id="ARBA00022448"/>
    </source>
</evidence>
<accession>A0AAV7YY28</accession>
<evidence type="ECO:0000256" key="11">
    <source>
        <dbReference type="SAM" id="MobiDB-lite"/>
    </source>
</evidence>
<evidence type="ECO:0000256" key="1">
    <source>
        <dbReference type="ARBA" id="ARBA00004155"/>
    </source>
</evidence>
<keyword evidence="8 12" id="KW-0472">Membrane</keyword>
<feature type="transmembrane region" description="Helical" evidence="12">
    <location>
        <begin position="178"/>
        <end position="201"/>
    </location>
</feature>
<keyword evidence="4 12" id="KW-0812">Transmembrane</keyword>
<dbReference type="FunFam" id="1.20.1280.290:FF:000016">
    <property type="entry name" value="Cystinosin homolog"/>
    <property type="match status" value="1"/>
</dbReference>
<evidence type="ECO:0000256" key="4">
    <source>
        <dbReference type="ARBA" id="ARBA00022692"/>
    </source>
</evidence>
<reference evidence="14" key="1">
    <citation type="submission" date="2022-08" db="EMBL/GenBank/DDBJ databases">
        <title>Novel sulfate-reducing endosymbionts in the free-living metamonad Anaeramoeba.</title>
        <authorList>
            <person name="Jerlstrom-Hultqvist J."/>
            <person name="Cepicka I."/>
            <person name="Gallot-Lavallee L."/>
            <person name="Salas-Leiva D."/>
            <person name="Curtis B.A."/>
            <person name="Zahonova K."/>
            <person name="Pipaliya S."/>
            <person name="Dacks J."/>
            <person name="Roger A.J."/>
        </authorList>
    </citation>
    <scope>NUCLEOTIDE SEQUENCE</scope>
    <source>
        <strain evidence="14">Schooner1</strain>
    </source>
</reference>
<evidence type="ECO:0000256" key="6">
    <source>
        <dbReference type="ARBA" id="ARBA00022847"/>
    </source>
</evidence>
<comment type="catalytic activity">
    <reaction evidence="10">
        <text>L-cystine(out) + H(+)(out) = L-cystine(in) + H(+)(in)</text>
        <dbReference type="Rhea" id="RHEA:66172"/>
        <dbReference type="ChEBI" id="CHEBI:15378"/>
        <dbReference type="ChEBI" id="CHEBI:35491"/>
    </reaction>
    <physiologicalReaction direction="left-to-right" evidence="10">
        <dbReference type="Rhea" id="RHEA:66173"/>
    </physiologicalReaction>
</comment>
<feature type="transmembrane region" description="Helical" evidence="12">
    <location>
        <begin position="46"/>
        <end position="69"/>
    </location>
</feature>
<keyword evidence="3" id="KW-0813">Transport</keyword>
<evidence type="ECO:0000313" key="16">
    <source>
        <dbReference type="Proteomes" id="UP001150062"/>
    </source>
</evidence>
<evidence type="ECO:0000256" key="10">
    <source>
        <dbReference type="ARBA" id="ARBA00048473"/>
    </source>
</evidence>
<dbReference type="GO" id="GO:0015293">
    <property type="term" value="F:symporter activity"/>
    <property type="evidence" value="ECO:0007669"/>
    <property type="project" value="UniProtKB-KW"/>
</dbReference>
<dbReference type="AlphaFoldDB" id="A0AAV7YY28"/>
<feature type="transmembrane region" description="Helical" evidence="12">
    <location>
        <begin position="144"/>
        <end position="166"/>
    </location>
</feature>
<evidence type="ECO:0000313" key="14">
    <source>
        <dbReference type="EMBL" id="KAJ6230087.1"/>
    </source>
</evidence>
<gene>
    <name evidence="13" type="ORF">M0812_19884</name>
    <name evidence="14" type="ORF">M0813_07312</name>
</gene>
<dbReference type="Pfam" id="PF04193">
    <property type="entry name" value="PQ-loop"/>
    <property type="match status" value="2"/>
</dbReference>
<evidence type="ECO:0000313" key="15">
    <source>
        <dbReference type="Proteomes" id="UP001146793"/>
    </source>
</evidence>
<dbReference type="SMART" id="SM00679">
    <property type="entry name" value="CTNS"/>
    <property type="match status" value="2"/>
</dbReference>
<comment type="subcellular location">
    <subcellularLocation>
        <location evidence="1">Lysosome membrane</location>
        <topology evidence="1">Multi-pass membrane protein</topology>
    </subcellularLocation>
</comment>
<keyword evidence="16" id="KW-1185">Reference proteome</keyword>
<feature type="compositionally biased region" description="Acidic residues" evidence="11">
    <location>
        <begin position="305"/>
        <end position="315"/>
    </location>
</feature>
<evidence type="ECO:0000256" key="7">
    <source>
        <dbReference type="ARBA" id="ARBA00022989"/>
    </source>
</evidence>
<dbReference type="EMBL" id="JAOAOG010000315">
    <property type="protein sequence ID" value="KAJ6230087.1"/>
    <property type="molecule type" value="Genomic_DNA"/>
</dbReference>
<comment type="similarity">
    <text evidence="2">Belongs to the cystinosin family.</text>
</comment>
<dbReference type="PANTHER" id="PTHR13131:SF5">
    <property type="entry name" value="CYSTINOSIN"/>
    <property type="match status" value="1"/>
</dbReference>
<feature type="transmembrane region" description="Helical" evidence="12">
    <location>
        <begin position="221"/>
        <end position="242"/>
    </location>
</feature>
<evidence type="ECO:0000256" key="2">
    <source>
        <dbReference type="ARBA" id="ARBA00006855"/>
    </source>
</evidence>
<evidence type="ECO:0000256" key="9">
    <source>
        <dbReference type="ARBA" id="ARBA00023228"/>
    </source>
</evidence>
<proteinExistence type="inferred from homology"/>
<feature type="region of interest" description="Disordered" evidence="11">
    <location>
        <begin position="298"/>
        <end position="322"/>
    </location>
</feature>
<feature type="transmembrane region" description="Helical" evidence="12">
    <location>
        <begin position="89"/>
        <end position="109"/>
    </location>
</feature>
<dbReference type="GO" id="GO:0005765">
    <property type="term" value="C:lysosomal membrane"/>
    <property type="evidence" value="ECO:0007669"/>
    <property type="project" value="UniProtKB-SubCell"/>
</dbReference>
<keyword evidence="9" id="KW-0458">Lysosome</keyword>
<dbReference type="InterPro" id="IPR006603">
    <property type="entry name" value="PQ-loop_rpt"/>
</dbReference>
<dbReference type="GO" id="GO:0015184">
    <property type="term" value="F:L-cystine transmembrane transporter activity"/>
    <property type="evidence" value="ECO:0007669"/>
    <property type="project" value="TreeGrafter"/>
</dbReference>